<reference evidence="3" key="1">
    <citation type="submission" date="2019-10" db="EMBL/GenBank/DDBJ databases">
        <title>Draft genome sequece of Microseira wollei NIES-4236.</title>
        <authorList>
            <person name="Yamaguchi H."/>
            <person name="Suzuki S."/>
            <person name="Kawachi M."/>
        </authorList>
    </citation>
    <scope>NUCLEOTIDE SEQUENCE</scope>
    <source>
        <strain evidence="3">NIES-4236</strain>
    </source>
</reference>
<proteinExistence type="predicted"/>
<accession>A0AAV3X800</accession>
<dbReference type="PANTHER" id="PTHR43377:SF6">
    <property type="entry name" value="GFO_IDH_MOCA-LIKE OXIDOREDUCTASE N-TERMINAL DOMAIN-CONTAINING PROTEIN"/>
    <property type="match status" value="1"/>
</dbReference>
<keyword evidence="4" id="KW-1185">Reference proteome</keyword>
<evidence type="ECO:0000259" key="2">
    <source>
        <dbReference type="Pfam" id="PF22725"/>
    </source>
</evidence>
<protein>
    <submittedName>
        <fullName evidence="3">Oxidoreductase domain-containing protein</fullName>
    </submittedName>
</protein>
<dbReference type="Gene3D" id="3.30.360.10">
    <property type="entry name" value="Dihydrodipicolinate Reductase, domain 2"/>
    <property type="match status" value="1"/>
</dbReference>
<feature type="domain" description="Gfo/Idh/MocA-like oxidoreductase N-terminal" evidence="1">
    <location>
        <begin position="3"/>
        <end position="125"/>
    </location>
</feature>
<sequence length="345" mass="38403">MTIKIAVLGAGRWGVHLVRNFLAHPQATLVAVVDSNENRLADLRGRFELNDTVVLTTDWGTVRQLPGLDAVAIATPASTHYGLIADALGQGYHVFTEKPLTLDPAECIELCRLAEKQQRQLFVDHTYLFNPAVERGKTVLETGILGDLRYGYATRTNLGPVRYDVDALWDLAIHDIAIFNTWLGEIPMQVQATGRVWLQENKNNPPMQNLHDLVWVTLTYKSGFQATIHLCWLNPDKQRRLAVVGSNGTLIFDEMSGDAPLTIQHGNFEIRGDQFMPINQRSEVLNLEPTEPLKQVCARFLSSVIHNKPDSISSGWIGTQLVQILTALTASLNQEGIPVKVNNIQ</sequence>
<dbReference type="SUPFAM" id="SSF51735">
    <property type="entry name" value="NAD(P)-binding Rossmann-fold domains"/>
    <property type="match status" value="1"/>
</dbReference>
<dbReference type="RefSeq" id="WP_226581284.1">
    <property type="nucleotide sequence ID" value="NZ_BLAY01000042.1"/>
</dbReference>
<dbReference type="Gene3D" id="3.40.50.720">
    <property type="entry name" value="NAD(P)-binding Rossmann-like Domain"/>
    <property type="match status" value="1"/>
</dbReference>
<dbReference type="EMBL" id="BLAY01000042">
    <property type="protein sequence ID" value="GET38299.1"/>
    <property type="molecule type" value="Genomic_DNA"/>
</dbReference>
<dbReference type="InterPro" id="IPR051450">
    <property type="entry name" value="Gfo/Idh/MocA_Oxidoreductases"/>
</dbReference>
<dbReference type="Pfam" id="PF01408">
    <property type="entry name" value="GFO_IDH_MocA"/>
    <property type="match status" value="1"/>
</dbReference>
<dbReference type="AlphaFoldDB" id="A0AAV3X800"/>
<gene>
    <name evidence="3" type="ORF">MiSe_30550</name>
</gene>
<evidence type="ECO:0000259" key="1">
    <source>
        <dbReference type="Pfam" id="PF01408"/>
    </source>
</evidence>
<organism evidence="3 4">
    <name type="scientific">Microseira wollei NIES-4236</name>
    <dbReference type="NCBI Taxonomy" id="2530354"/>
    <lineage>
        <taxon>Bacteria</taxon>
        <taxon>Bacillati</taxon>
        <taxon>Cyanobacteriota</taxon>
        <taxon>Cyanophyceae</taxon>
        <taxon>Oscillatoriophycideae</taxon>
        <taxon>Aerosakkonematales</taxon>
        <taxon>Aerosakkonemataceae</taxon>
        <taxon>Microseira</taxon>
    </lineage>
</organism>
<dbReference type="InterPro" id="IPR036291">
    <property type="entry name" value="NAD(P)-bd_dom_sf"/>
</dbReference>
<dbReference type="SUPFAM" id="SSF55347">
    <property type="entry name" value="Glyceraldehyde-3-phosphate dehydrogenase-like, C-terminal domain"/>
    <property type="match status" value="1"/>
</dbReference>
<dbReference type="Pfam" id="PF22725">
    <property type="entry name" value="GFO_IDH_MocA_C3"/>
    <property type="match status" value="1"/>
</dbReference>
<feature type="domain" description="GFO/IDH/MocA-like oxidoreductase" evidence="2">
    <location>
        <begin position="137"/>
        <end position="250"/>
    </location>
</feature>
<comment type="caution">
    <text evidence="3">The sequence shown here is derived from an EMBL/GenBank/DDBJ whole genome shotgun (WGS) entry which is preliminary data.</text>
</comment>
<dbReference type="InterPro" id="IPR000683">
    <property type="entry name" value="Gfo/Idh/MocA-like_OxRdtase_N"/>
</dbReference>
<evidence type="ECO:0000313" key="3">
    <source>
        <dbReference type="EMBL" id="GET38299.1"/>
    </source>
</evidence>
<dbReference type="InterPro" id="IPR055170">
    <property type="entry name" value="GFO_IDH_MocA-like_dom"/>
</dbReference>
<dbReference type="PANTHER" id="PTHR43377">
    <property type="entry name" value="BILIVERDIN REDUCTASE A"/>
    <property type="match status" value="1"/>
</dbReference>
<dbReference type="Proteomes" id="UP001050975">
    <property type="component" value="Unassembled WGS sequence"/>
</dbReference>
<name>A0AAV3X800_9CYAN</name>
<evidence type="ECO:0000313" key="4">
    <source>
        <dbReference type="Proteomes" id="UP001050975"/>
    </source>
</evidence>
<dbReference type="GO" id="GO:0000166">
    <property type="term" value="F:nucleotide binding"/>
    <property type="evidence" value="ECO:0007669"/>
    <property type="project" value="InterPro"/>
</dbReference>